<feature type="signal peptide" evidence="3">
    <location>
        <begin position="1"/>
        <end position="18"/>
    </location>
</feature>
<sequence length="502" mass="55003">MKKSLFILLCLLANLTFAQKGEKPNVIYIYADDLGYGDLSCYGATKIKTPNLDKLAASGIRFTDGHCTSATCTPSRYALMTGEYPWRKKGTGILPGDAALIIPTDRTTLPNLFKKAGYQTGIIGKWHLGLGEAVEKDWNNEIKPGPNEVGFGYSFIFPATADRVPTVFLENHNVVALDPKDPIKVNYKEKVGDDPTGKEHPELLKLLASPGQGHNNTIVNGIGRIGYMSGGKLARWVDEEVSSTFLIKAQDFIQKNQKEPFFLYFALTEPHVPRMPATMFRGKSGLGLRGDAILQLDWTIGQIVKQLKETGLDKNTMIIFSSDNGPVLDDGYQDEAVTKLNGHTPAGALRGGKYSILEAGTRVPFIVSWPGKIKPQQVSATTVSQIDLLASFSALLHQPIPAGDATDSENTLDVFLGKSKKGRSVLIEHASTLSIVKDGWKYIEPNAGPANDKLVGIELGNLNQPQLYNLKTDESEKNNLASQYPDKVKMLKDLLTEIKDKR</sequence>
<dbReference type="Gene3D" id="3.30.1120.10">
    <property type="match status" value="1"/>
</dbReference>
<evidence type="ECO:0000256" key="1">
    <source>
        <dbReference type="ARBA" id="ARBA00008779"/>
    </source>
</evidence>
<dbReference type="PANTHER" id="PTHR43751:SF6">
    <property type="entry name" value="N-ACETYLGALACTOSAMINE-6-O-SULFATASE"/>
    <property type="match status" value="1"/>
</dbReference>
<dbReference type="Proteomes" id="UP000223749">
    <property type="component" value="Chromosome"/>
</dbReference>
<dbReference type="Gene3D" id="3.40.720.10">
    <property type="entry name" value="Alkaline Phosphatase, subunit A"/>
    <property type="match status" value="1"/>
</dbReference>
<feature type="domain" description="Sulfatase N-terminal" evidence="4">
    <location>
        <begin position="24"/>
        <end position="396"/>
    </location>
</feature>
<dbReference type="Pfam" id="PF00884">
    <property type="entry name" value="Sulfatase"/>
    <property type="match status" value="1"/>
</dbReference>
<evidence type="ECO:0000256" key="3">
    <source>
        <dbReference type="SAM" id="SignalP"/>
    </source>
</evidence>
<protein>
    <submittedName>
        <fullName evidence="5">Arylsulfatase</fullName>
    </submittedName>
</protein>
<dbReference type="GO" id="GO:0016787">
    <property type="term" value="F:hydrolase activity"/>
    <property type="evidence" value="ECO:0007669"/>
    <property type="project" value="UniProtKB-KW"/>
</dbReference>
<dbReference type="SUPFAM" id="SSF53649">
    <property type="entry name" value="Alkaline phosphatase-like"/>
    <property type="match status" value="1"/>
</dbReference>
<dbReference type="RefSeq" id="WP_099438233.1">
    <property type="nucleotide sequence ID" value="NZ_CP024091.1"/>
</dbReference>
<dbReference type="PROSITE" id="PS00523">
    <property type="entry name" value="SULFATASE_1"/>
    <property type="match status" value="1"/>
</dbReference>
<evidence type="ECO:0000313" key="5">
    <source>
        <dbReference type="EMBL" id="ATP56291.1"/>
    </source>
</evidence>
<dbReference type="OrthoDB" id="9764377at2"/>
<organism evidence="5 6">
    <name type="scientific">Pedobacter ginsengisoli</name>
    <dbReference type="NCBI Taxonomy" id="363852"/>
    <lineage>
        <taxon>Bacteria</taxon>
        <taxon>Pseudomonadati</taxon>
        <taxon>Bacteroidota</taxon>
        <taxon>Sphingobacteriia</taxon>
        <taxon>Sphingobacteriales</taxon>
        <taxon>Sphingobacteriaceae</taxon>
        <taxon>Pedobacter</taxon>
    </lineage>
</organism>
<dbReference type="InterPro" id="IPR052701">
    <property type="entry name" value="GAG_Ulvan_Degrading_Sulfatases"/>
</dbReference>
<comment type="similarity">
    <text evidence="1">Belongs to the sulfatase family.</text>
</comment>
<keyword evidence="2" id="KW-0378">Hydrolase</keyword>
<dbReference type="InterPro" id="IPR000917">
    <property type="entry name" value="Sulfatase_N"/>
</dbReference>
<feature type="chain" id="PRO_5013541226" evidence="3">
    <location>
        <begin position="19"/>
        <end position="502"/>
    </location>
</feature>
<dbReference type="EMBL" id="CP024091">
    <property type="protein sequence ID" value="ATP56291.1"/>
    <property type="molecule type" value="Genomic_DNA"/>
</dbReference>
<evidence type="ECO:0000313" key="6">
    <source>
        <dbReference type="Proteomes" id="UP000223749"/>
    </source>
</evidence>
<gene>
    <name evidence="5" type="ORF">CPT03_07300</name>
</gene>
<evidence type="ECO:0000256" key="2">
    <source>
        <dbReference type="ARBA" id="ARBA00022801"/>
    </source>
</evidence>
<name>A0A2D1U3W6_9SPHI</name>
<reference evidence="5 6" key="1">
    <citation type="submission" date="2017-10" db="EMBL/GenBank/DDBJ databases">
        <title>Whole genome of Pedobacter ginsengisoli T01R-27 isolated from tomato rhizosphere.</title>
        <authorList>
            <person name="Weon H.-Y."/>
            <person name="Lee S.A."/>
            <person name="Sang M.K."/>
            <person name="Song J."/>
        </authorList>
    </citation>
    <scope>NUCLEOTIDE SEQUENCE [LARGE SCALE GENOMIC DNA]</scope>
    <source>
        <strain evidence="5 6">T01R-27</strain>
    </source>
</reference>
<proteinExistence type="inferred from homology"/>
<evidence type="ECO:0000259" key="4">
    <source>
        <dbReference type="Pfam" id="PF00884"/>
    </source>
</evidence>
<keyword evidence="6" id="KW-1185">Reference proteome</keyword>
<dbReference type="CDD" id="cd16143">
    <property type="entry name" value="ARS_like"/>
    <property type="match status" value="1"/>
</dbReference>
<dbReference type="PANTHER" id="PTHR43751">
    <property type="entry name" value="SULFATASE"/>
    <property type="match status" value="1"/>
</dbReference>
<keyword evidence="3" id="KW-0732">Signal</keyword>
<dbReference type="PROSITE" id="PS00149">
    <property type="entry name" value="SULFATASE_2"/>
    <property type="match status" value="1"/>
</dbReference>
<dbReference type="InterPro" id="IPR024607">
    <property type="entry name" value="Sulfatase_CS"/>
</dbReference>
<dbReference type="AlphaFoldDB" id="A0A2D1U3W6"/>
<dbReference type="InterPro" id="IPR017850">
    <property type="entry name" value="Alkaline_phosphatase_core_sf"/>
</dbReference>
<accession>A0A2D1U3W6</accession>
<dbReference type="KEGG" id="pgs:CPT03_07300"/>